<reference evidence="3" key="1">
    <citation type="submission" date="2007-10" db="EMBL/GenBank/DDBJ databases">
        <title>Complete genome of Alkaliphilus oremlandii OhILAs.</title>
        <authorList>
            <person name="Copeland A."/>
            <person name="Lucas S."/>
            <person name="Lapidus A."/>
            <person name="Barry K."/>
            <person name="Detter J.C."/>
            <person name="Glavina del Rio T."/>
            <person name="Hammon N."/>
            <person name="Israni S."/>
            <person name="Dalin E."/>
            <person name="Tice H."/>
            <person name="Pitluck S."/>
            <person name="Chain P."/>
            <person name="Malfatti S."/>
            <person name="Shin M."/>
            <person name="Vergez L."/>
            <person name="Schmutz J."/>
            <person name="Larimer F."/>
            <person name="Land M."/>
            <person name="Hauser L."/>
            <person name="Kyrpides N."/>
            <person name="Mikhailova N."/>
            <person name="Stolz J.F."/>
            <person name="Dawson A."/>
            <person name="Fisher E."/>
            <person name="Crable B."/>
            <person name="Perera E."/>
            <person name="Lisak J."/>
            <person name="Ranganathan M."/>
            <person name="Basu P."/>
            <person name="Richardson P."/>
        </authorList>
    </citation>
    <scope>NUCLEOTIDE SEQUENCE [LARGE SCALE GENOMIC DNA]</scope>
    <source>
        <strain evidence="3">OhILAs</strain>
    </source>
</reference>
<evidence type="ECO:0000313" key="3">
    <source>
        <dbReference type="Proteomes" id="UP000000269"/>
    </source>
</evidence>
<sequence>MGKEEKLKLLLKRKEKADGLTPKEKLRWKNEIIKIEQEIKALKLELEREQLTEEEKIILDIFSLNKAAALYLYESYIAENTAVIEEFINEILAGIYDYFKTNDIEHLEKSKAVTNVLLDTIYQNHIEKINEGNKQLEFIKTNEPTPWG</sequence>
<dbReference type="KEGG" id="aoe:Clos_1295"/>
<dbReference type="HOGENOM" id="CLU_1754998_0_0_9"/>
<dbReference type="OrthoDB" id="9869758at2"/>
<dbReference type="RefSeq" id="WP_012159152.1">
    <property type="nucleotide sequence ID" value="NC_009922.1"/>
</dbReference>
<dbReference type="AlphaFoldDB" id="A8MGB2"/>
<evidence type="ECO:0000313" key="2">
    <source>
        <dbReference type="EMBL" id="ABW18840.1"/>
    </source>
</evidence>
<dbReference type="Proteomes" id="UP000000269">
    <property type="component" value="Chromosome"/>
</dbReference>
<accession>A8MGB2</accession>
<name>A8MGB2_ALKOO</name>
<proteinExistence type="predicted"/>
<dbReference type="EMBL" id="CP000853">
    <property type="protein sequence ID" value="ABW18840.1"/>
    <property type="molecule type" value="Genomic_DNA"/>
</dbReference>
<protein>
    <submittedName>
        <fullName evidence="2">Uncharacterized protein</fullName>
    </submittedName>
</protein>
<organism evidence="2 3">
    <name type="scientific">Alkaliphilus oremlandii (strain OhILAs)</name>
    <name type="common">Clostridium oremlandii (strain OhILAs)</name>
    <dbReference type="NCBI Taxonomy" id="350688"/>
    <lineage>
        <taxon>Bacteria</taxon>
        <taxon>Bacillati</taxon>
        <taxon>Bacillota</taxon>
        <taxon>Clostridia</taxon>
        <taxon>Peptostreptococcales</taxon>
        <taxon>Natronincolaceae</taxon>
        <taxon>Alkaliphilus</taxon>
    </lineage>
</organism>
<dbReference type="STRING" id="350688.Clos_1295"/>
<feature type="coiled-coil region" evidence="1">
    <location>
        <begin position="25"/>
        <end position="54"/>
    </location>
</feature>
<keyword evidence="1" id="KW-0175">Coiled coil</keyword>
<gene>
    <name evidence="2" type="ordered locus">Clos_1295</name>
</gene>
<evidence type="ECO:0000256" key="1">
    <source>
        <dbReference type="SAM" id="Coils"/>
    </source>
</evidence>
<keyword evidence="3" id="KW-1185">Reference proteome</keyword>